<dbReference type="GO" id="GO:0043190">
    <property type="term" value="C:ATP-binding cassette (ABC) transporter complex"/>
    <property type="evidence" value="ECO:0007669"/>
    <property type="project" value="InterPro"/>
</dbReference>
<dbReference type="PANTHER" id="PTHR30614:SF37">
    <property type="entry name" value="AMINO-ACID ABC TRANSPORTER PERMEASE PROTEIN YHDX-RELATED"/>
    <property type="match status" value="1"/>
</dbReference>
<dbReference type="NCBIfam" id="TIGR01726">
    <property type="entry name" value="HEQRo_perm_3TM"/>
    <property type="match status" value="1"/>
</dbReference>
<feature type="transmembrane region" description="Helical" evidence="9">
    <location>
        <begin position="371"/>
        <end position="393"/>
    </location>
</feature>
<dbReference type="Pfam" id="PF00528">
    <property type="entry name" value="BPD_transp_1"/>
    <property type="match status" value="1"/>
</dbReference>
<dbReference type="PROSITE" id="PS50928">
    <property type="entry name" value="ABC_TM1"/>
    <property type="match status" value="1"/>
</dbReference>
<keyword evidence="3 9" id="KW-0813">Transport</keyword>
<evidence type="ECO:0000313" key="11">
    <source>
        <dbReference type="EMBL" id="MBW4544680.1"/>
    </source>
</evidence>
<dbReference type="InterPro" id="IPR035906">
    <property type="entry name" value="MetI-like_sf"/>
</dbReference>
<evidence type="ECO:0000256" key="7">
    <source>
        <dbReference type="ARBA" id="ARBA00022989"/>
    </source>
</evidence>
<reference evidence="11" key="1">
    <citation type="submission" date="2021-05" db="EMBL/GenBank/DDBJ databases">
        <authorList>
            <person name="Pietrasiak N."/>
            <person name="Ward R."/>
            <person name="Stajich J.E."/>
            <person name="Kurbessoian T."/>
        </authorList>
    </citation>
    <scope>NUCLEOTIDE SEQUENCE</scope>
    <source>
        <strain evidence="11">CPER-KK1</strain>
    </source>
</reference>
<keyword evidence="4" id="KW-1003">Cell membrane</keyword>
<comment type="subcellular location">
    <subcellularLocation>
        <location evidence="1 9">Cell membrane</location>
        <topology evidence="1 9">Multi-pass membrane protein</topology>
    </subcellularLocation>
</comment>
<dbReference type="InterPro" id="IPR043429">
    <property type="entry name" value="ArtM/GltK/GlnP/TcyL/YhdX-like"/>
</dbReference>
<name>A0A951U9A8_9CYAN</name>
<accession>A0A951U9A8</accession>
<evidence type="ECO:0000256" key="2">
    <source>
        <dbReference type="ARBA" id="ARBA00010072"/>
    </source>
</evidence>
<keyword evidence="6" id="KW-0029">Amino-acid transport</keyword>
<feature type="transmembrane region" description="Helical" evidence="9">
    <location>
        <begin position="271"/>
        <end position="290"/>
    </location>
</feature>
<feature type="transmembrane region" description="Helical" evidence="9">
    <location>
        <begin position="230"/>
        <end position="251"/>
    </location>
</feature>
<evidence type="ECO:0000256" key="5">
    <source>
        <dbReference type="ARBA" id="ARBA00022692"/>
    </source>
</evidence>
<dbReference type="AlphaFoldDB" id="A0A951U9A8"/>
<dbReference type="InterPro" id="IPR010065">
    <property type="entry name" value="AA_ABC_transptr_permease_3TM"/>
</dbReference>
<dbReference type="GO" id="GO:0006865">
    <property type="term" value="P:amino acid transport"/>
    <property type="evidence" value="ECO:0007669"/>
    <property type="project" value="UniProtKB-KW"/>
</dbReference>
<dbReference type="GO" id="GO:0022857">
    <property type="term" value="F:transmembrane transporter activity"/>
    <property type="evidence" value="ECO:0007669"/>
    <property type="project" value="InterPro"/>
</dbReference>
<evidence type="ECO:0000256" key="9">
    <source>
        <dbReference type="RuleBase" id="RU363032"/>
    </source>
</evidence>
<feature type="transmembrane region" description="Helical" evidence="9">
    <location>
        <begin position="101"/>
        <end position="121"/>
    </location>
</feature>
<protein>
    <submittedName>
        <fullName evidence="11">ABC transporter permease subunit</fullName>
    </submittedName>
</protein>
<evidence type="ECO:0000259" key="10">
    <source>
        <dbReference type="PROSITE" id="PS50928"/>
    </source>
</evidence>
<feature type="transmembrane region" description="Helical" evidence="9">
    <location>
        <begin position="28"/>
        <end position="49"/>
    </location>
</feature>
<evidence type="ECO:0000256" key="8">
    <source>
        <dbReference type="ARBA" id="ARBA00023136"/>
    </source>
</evidence>
<evidence type="ECO:0000256" key="6">
    <source>
        <dbReference type="ARBA" id="ARBA00022970"/>
    </source>
</evidence>
<feature type="transmembrane region" description="Helical" evidence="9">
    <location>
        <begin position="192"/>
        <end position="209"/>
    </location>
</feature>
<organism evidence="11 12">
    <name type="scientific">Symplocastrum torsivum CPER-KK1</name>
    <dbReference type="NCBI Taxonomy" id="450513"/>
    <lineage>
        <taxon>Bacteria</taxon>
        <taxon>Bacillati</taxon>
        <taxon>Cyanobacteriota</taxon>
        <taxon>Cyanophyceae</taxon>
        <taxon>Oscillatoriophycideae</taxon>
        <taxon>Oscillatoriales</taxon>
        <taxon>Microcoleaceae</taxon>
        <taxon>Symplocastrum</taxon>
    </lineage>
</organism>
<keyword evidence="5 9" id="KW-0812">Transmembrane</keyword>
<gene>
    <name evidence="11" type="ORF">KME25_09590</name>
</gene>
<evidence type="ECO:0000256" key="3">
    <source>
        <dbReference type="ARBA" id="ARBA00022448"/>
    </source>
</evidence>
<reference evidence="11" key="2">
    <citation type="journal article" date="2022" name="Microbiol. Resour. Announc.">
        <title>Metagenome Sequencing to Explore Phylogenomics of Terrestrial Cyanobacteria.</title>
        <authorList>
            <person name="Ward R.D."/>
            <person name="Stajich J.E."/>
            <person name="Johansen J.R."/>
            <person name="Huntemann M."/>
            <person name="Clum A."/>
            <person name="Foster B."/>
            <person name="Foster B."/>
            <person name="Roux S."/>
            <person name="Palaniappan K."/>
            <person name="Varghese N."/>
            <person name="Mukherjee S."/>
            <person name="Reddy T.B.K."/>
            <person name="Daum C."/>
            <person name="Copeland A."/>
            <person name="Chen I.A."/>
            <person name="Ivanova N.N."/>
            <person name="Kyrpides N.C."/>
            <person name="Shapiro N."/>
            <person name="Eloe-Fadrosh E.A."/>
            <person name="Pietrasiak N."/>
        </authorList>
    </citation>
    <scope>NUCLEOTIDE SEQUENCE</scope>
    <source>
        <strain evidence="11">CPER-KK1</strain>
    </source>
</reference>
<keyword evidence="8 9" id="KW-0472">Membrane</keyword>
<dbReference type="PANTHER" id="PTHR30614">
    <property type="entry name" value="MEMBRANE COMPONENT OF AMINO ACID ABC TRANSPORTER"/>
    <property type="match status" value="1"/>
</dbReference>
<evidence type="ECO:0000256" key="1">
    <source>
        <dbReference type="ARBA" id="ARBA00004651"/>
    </source>
</evidence>
<dbReference type="SUPFAM" id="SSF161098">
    <property type="entry name" value="MetI-like"/>
    <property type="match status" value="1"/>
</dbReference>
<keyword evidence="7 9" id="KW-1133">Transmembrane helix</keyword>
<feature type="transmembrane region" description="Helical" evidence="9">
    <location>
        <begin position="133"/>
        <end position="153"/>
    </location>
</feature>
<dbReference type="Proteomes" id="UP000753908">
    <property type="component" value="Unassembled WGS sequence"/>
</dbReference>
<dbReference type="Gene3D" id="1.10.3720.10">
    <property type="entry name" value="MetI-like"/>
    <property type="match status" value="2"/>
</dbReference>
<comment type="caution">
    <text evidence="11">The sequence shown here is derived from an EMBL/GenBank/DDBJ whole genome shotgun (WGS) entry which is preliminary data.</text>
</comment>
<dbReference type="InterPro" id="IPR000515">
    <property type="entry name" value="MetI-like"/>
</dbReference>
<dbReference type="EMBL" id="JAHHIF010000010">
    <property type="protein sequence ID" value="MBW4544680.1"/>
    <property type="molecule type" value="Genomic_DNA"/>
</dbReference>
<sequence length="402" mass="43739">MTTQSSRGNSLGLSDFKNFSTLVRDSRFWKLAGQVIAIVAVGLFFALLWHNLNFNLQRLGIPFGYGFLGSQASFDIGESLIPFSPSDSFGKAMRVGLINTLRVSAIGIILATLLGLVVGVARLSDNWLVRKLALVYVEIFRNTPLLLQLVFWYTVFNKLPALDAQTAPSLIPFYFTKRGMAVPWINPTSGTGIWLILLASGILAAAWLGRWRTRLRVEQGIPSKRLLWSGGAIASAALLALIISRTAPFNLTIPRVEGTQLLGGLQLSPEFSALLIGLTIFTASFIAEIVRAGIQSVPKGQGEAARALGLKSGIITRRVILPQALRVIVPPLTSQYLNLAKNSSLAIAIGFPDLYAVSNTTLNQTGRAPEVFLIIAGTYLTISLTISLLMNLYNRTVQIKER</sequence>
<evidence type="ECO:0000256" key="4">
    <source>
        <dbReference type="ARBA" id="ARBA00022475"/>
    </source>
</evidence>
<feature type="domain" description="ABC transmembrane type-1" evidence="10">
    <location>
        <begin position="97"/>
        <end position="390"/>
    </location>
</feature>
<evidence type="ECO:0000313" key="12">
    <source>
        <dbReference type="Proteomes" id="UP000753908"/>
    </source>
</evidence>
<comment type="similarity">
    <text evidence="2">Belongs to the binding-protein-dependent transport system permease family. HisMQ subfamily.</text>
</comment>
<dbReference type="CDD" id="cd06261">
    <property type="entry name" value="TM_PBP2"/>
    <property type="match status" value="1"/>
</dbReference>
<proteinExistence type="inferred from homology"/>